<name>A0A1H9MF60_9GAMM</name>
<dbReference type="STRING" id="489703.SAMN04488038_12218"/>
<feature type="compositionally biased region" description="Basic and acidic residues" evidence="1">
    <location>
        <begin position="16"/>
        <end position="42"/>
    </location>
</feature>
<sequence length="423" mass="45325">MRTERSRPGPLLQDEGSCRRDPDRDPRNGERQKPDTMEEKQMNTHAQPLPALQIRRHARRHIAGWPAIVFVLLVSAAAIYAFSPRPTPVFPATQIHPQDLLVTALARQDSRVIAVGEQGHILIADDVNGPWREASVEPRRASTLTQLRFIDDRTVIAVGHDAWILRSEDAGASWKTVFHIDSPKDGPLPPANSAAAAPADAGFVGPPDDTTAADSDAPPPLQADPLLGIAGPYANRLYAFGAFGMMLSSDDQGRSWQRLYSPVFGDHHLNAMTQLADGALLVVGERGLLARSEDGGKSWIELPSIYGGSFFGALRLPSGATLIYGMRGHVFTTSDNARSWRPLEMPTSSSLFGGAVNEQGEVVLVGAASTIISSPDGVQFTLRNGGGRNDYASVLPLDGARWLTGSDGGIRLVSAQATAGARP</sequence>
<accession>A0A1H9MF60</accession>
<feature type="region of interest" description="Disordered" evidence="1">
    <location>
        <begin position="1"/>
        <end position="48"/>
    </location>
</feature>
<proteinExistence type="predicted"/>
<dbReference type="PANTHER" id="PTHR47199">
    <property type="entry name" value="PHOTOSYSTEM II STABILITY/ASSEMBLY FACTOR HCF136, CHLOROPLASTIC"/>
    <property type="match status" value="1"/>
</dbReference>
<dbReference type="EMBL" id="FOFS01000022">
    <property type="protein sequence ID" value="SER22302.1"/>
    <property type="molecule type" value="Genomic_DNA"/>
</dbReference>
<dbReference type="Gene3D" id="2.120.10.10">
    <property type="match status" value="1"/>
</dbReference>
<evidence type="ECO:0000313" key="4">
    <source>
        <dbReference type="Proteomes" id="UP000199233"/>
    </source>
</evidence>
<keyword evidence="2" id="KW-1133">Transmembrane helix</keyword>
<dbReference type="Proteomes" id="UP000199233">
    <property type="component" value="Unassembled WGS sequence"/>
</dbReference>
<gene>
    <name evidence="3" type="ORF">SAMN04488038_12218</name>
</gene>
<keyword evidence="4" id="KW-1185">Reference proteome</keyword>
<reference evidence="4" key="1">
    <citation type="submission" date="2016-10" db="EMBL/GenBank/DDBJ databases">
        <authorList>
            <person name="Varghese N."/>
            <person name="Submissions S."/>
        </authorList>
    </citation>
    <scope>NUCLEOTIDE SEQUENCE [LARGE SCALE GENOMIC DNA]</scope>
    <source>
        <strain evidence="4">DSM 25927</strain>
    </source>
</reference>
<evidence type="ECO:0008006" key="5">
    <source>
        <dbReference type="Google" id="ProtNLM"/>
    </source>
</evidence>
<dbReference type="SUPFAM" id="SSF110296">
    <property type="entry name" value="Oligoxyloglucan reducing end-specific cellobiohydrolase"/>
    <property type="match status" value="1"/>
</dbReference>
<dbReference type="CDD" id="cd15482">
    <property type="entry name" value="Sialidase_non-viral"/>
    <property type="match status" value="1"/>
</dbReference>
<keyword evidence="2" id="KW-0812">Transmembrane</keyword>
<feature type="compositionally biased region" description="Low complexity" evidence="1">
    <location>
        <begin position="191"/>
        <end position="216"/>
    </location>
</feature>
<protein>
    <recommendedName>
        <fullName evidence="5">Photosynthesis system II assembly factor Ycf48/Hcf136-like domain-containing protein</fullName>
    </recommendedName>
</protein>
<evidence type="ECO:0000313" key="3">
    <source>
        <dbReference type="EMBL" id="SER22302.1"/>
    </source>
</evidence>
<evidence type="ECO:0000256" key="1">
    <source>
        <dbReference type="SAM" id="MobiDB-lite"/>
    </source>
</evidence>
<feature type="region of interest" description="Disordered" evidence="1">
    <location>
        <begin position="185"/>
        <end position="219"/>
    </location>
</feature>
<dbReference type="PANTHER" id="PTHR47199:SF2">
    <property type="entry name" value="PHOTOSYSTEM II STABILITY_ASSEMBLY FACTOR HCF136, CHLOROPLASTIC"/>
    <property type="match status" value="1"/>
</dbReference>
<feature type="transmembrane region" description="Helical" evidence="2">
    <location>
        <begin position="62"/>
        <end position="82"/>
    </location>
</feature>
<keyword evidence="2" id="KW-0472">Membrane</keyword>
<organism evidence="3 4">
    <name type="scientific">Solimonas aquatica</name>
    <dbReference type="NCBI Taxonomy" id="489703"/>
    <lineage>
        <taxon>Bacteria</taxon>
        <taxon>Pseudomonadati</taxon>
        <taxon>Pseudomonadota</taxon>
        <taxon>Gammaproteobacteria</taxon>
        <taxon>Nevskiales</taxon>
        <taxon>Nevskiaceae</taxon>
        <taxon>Solimonas</taxon>
    </lineage>
</organism>
<evidence type="ECO:0000256" key="2">
    <source>
        <dbReference type="SAM" id="Phobius"/>
    </source>
</evidence>
<dbReference type="AlphaFoldDB" id="A0A1H9MF60"/>